<keyword evidence="5" id="KW-1185">Reference proteome</keyword>
<organism evidence="4 5">
    <name type="scientific">Phialocephala subalpina</name>
    <dbReference type="NCBI Taxonomy" id="576137"/>
    <lineage>
        <taxon>Eukaryota</taxon>
        <taxon>Fungi</taxon>
        <taxon>Dikarya</taxon>
        <taxon>Ascomycota</taxon>
        <taxon>Pezizomycotina</taxon>
        <taxon>Leotiomycetes</taxon>
        <taxon>Helotiales</taxon>
        <taxon>Mollisiaceae</taxon>
        <taxon>Phialocephala</taxon>
        <taxon>Phialocephala fortinii species complex</taxon>
    </lineage>
</organism>
<dbReference type="GO" id="GO:0008270">
    <property type="term" value="F:zinc ion binding"/>
    <property type="evidence" value="ECO:0007669"/>
    <property type="project" value="InterPro"/>
</dbReference>
<feature type="domain" description="Zn(2)-C6 fungal-type" evidence="3">
    <location>
        <begin position="219"/>
        <end position="249"/>
    </location>
</feature>
<feature type="compositionally biased region" description="Polar residues" evidence="2">
    <location>
        <begin position="163"/>
        <end position="195"/>
    </location>
</feature>
<dbReference type="InterPro" id="IPR036864">
    <property type="entry name" value="Zn2-C6_fun-type_DNA-bd_sf"/>
</dbReference>
<dbReference type="SMART" id="SM00066">
    <property type="entry name" value="GAL4"/>
    <property type="match status" value="1"/>
</dbReference>
<dbReference type="AlphaFoldDB" id="A0A1L7WML7"/>
<feature type="compositionally biased region" description="Polar residues" evidence="2">
    <location>
        <begin position="108"/>
        <end position="126"/>
    </location>
</feature>
<dbReference type="SUPFAM" id="SSF57701">
    <property type="entry name" value="Zn2/Cys6 DNA-binding domain"/>
    <property type="match status" value="1"/>
</dbReference>
<dbReference type="CDD" id="cd00067">
    <property type="entry name" value="GAL4"/>
    <property type="match status" value="1"/>
</dbReference>
<evidence type="ECO:0000313" key="5">
    <source>
        <dbReference type="Proteomes" id="UP000184330"/>
    </source>
</evidence>
<protein>
    <recommendedName>
        <fullName evidence="3">Zn(2)-C6 fungal-type domain-containing protein</fullName>
    </recommendedName>
</protein>
<feature type="compositionally biased region" description="Basic and acidic residues" evidence="2">
    <location>
        <begin position="127"/>
        <end position="140"/>
    </location>
</feature>
<proteinExistence type="predicted"/>
<name>A0A1L7WML7_9HELO</name>
<dbReference type="PROSITE" id="PS50048">
    <property type="entry name" value="ZN2_CY6_FUNGAL_2"/>
    <property type="match status" value="1"/>
</dbReference>
<accession>A0A1L7WML7</accession>
<dbReference type="Pfam" id="PF00172">
    <property type="entry name" value="Zn_clus"/>
    <property type="match status" value="1"/>
</dbReference>
<keyword evidence="1" id="KW-0539">Nucleus</keyword>
<reference evidence="4 5" key="1">
    <citation type="submission" date="2016-03" db="EMBL/GenBank/DDBJ databases">
        <authorList>
            <person name="Ploux O."/>
        </authorList>
    </citation>
    <scope>NUCLEOTIDE SEQUENCE [LARGE SCALE GENOMIC DNA]</scope>
    <source>
        <strain evidence="4 5">UAMH 11012</strain>
    </source>
</reference>
<sequence>MSTSDARNRQAIAFQDAVNFIKQNPSHFDIVFFHRNEQERDLWGQKLESFEELYDVIEFPKEGDRVFCRDYYVQFLFLFLNGPNRNNPLPPPKPILRLKELLETVVTNQTKTQGSKTASKHGQQVITERHAEHAEREDRGASASEPFNDEAPQPKPNHRSRPSRSALNGQSSRTSTSLSNPMPITSINTTNSVPPLTTTQPMTSVTNQPQAPARVAPRQCQECRRKHRKCDRALPACGLCSRNNHVCLYEGSVNEARAAPYPGTHRSRPDARA</sequence>
<dbReference type="OrthoDB" id="3862662at2759"/>
<evidence type="ECO:0000313" key="4">
    <source>
        <dbReference type="EMBL" id="CZR54019.1"/>
    </source>
</evidence>
<dbReference type="InterPro" id="IPR001138">
    <property type="entry name" value="Zn2Cys6_DnaBD"/>
</dbReference>
<evidence type="ECO:0000256" key="2">
    <source>
        <dbReference type="SAM" id="MobiDB-lite"/>
    </source>
</evidence>
<dbReference type="GO" id="GO:0000981">
    <property type="term" value="F:DNA-binding transcription factor activity, RNA polymerase II-specific"/>
    <property type="evidence" value="ECO:0007669"/>
    <property type="project" value="InterPro"/>
</dbReference>
<evidence type="ECO:0000256" key="1">
    <source>
        <dbReference type="ARBA" id="ARBA00023242"/>
    </source>
</evidence>
<evidence type="ECO:0000259" key="3">
    <source>
        <dbReference type="PROSITE" id="PS50048"/>
    </source>
</evidence>
<gene>
    <name evidence="4" type="ORF">PAC_03902</name>
</gene>
<feature type="region of interest" description="Disordered" evidence="2">
    <location>
        <begin position="108"/>
        <end position="195"/>
    </location>
</feature>
<dbReference type="Gene3D" id="4.10.240.10">
    <property type="entry name" value="Zn(2)-C6 fungal-type DNA-binding domain"/>
    <property type="match status" value="1"/>
</dbReference>
<dbReference type="Proteomes" id="UP000184330">
    <property type="component" value="Unassembled WGS sequence"/>
</dbReference>
<dbReference type="EMBL" id="FJOG01000004">
    <property type="protein sequence ID" value="CZR54019.1"/>
    <property type="molecule type" value="Genomic_DNA"/>
</dbReference>